<organism evidence="2 3">
    <name type="scientific">Thiohalorhabdus denitrificans</name>
    <dbReference type="NCBI Taxonomy" id="381306"/>
    <lineage>
        <taxon>Bacteria</taxon>
        <taxon>Pseudomonadati</taxon>
        <taxon>Pseudomonadota</taxon>
        <taxon>Gammaproteobacteria</taxon>
        <taxon>Thiohalorhabdales</taxon>
        <taxon>Thiohalorhabdaceae</taxon>
        <taxon>Thiohalorhabdus</taxon>
    </lineage>
</organism>
<dbReference type="GO" id="GO:0016758">
    <property type="term" value="F:hexosyltransferase activity"/>
    <property type="evidence" value="ECO:0007669"/>
    <property type="project" value="InterPro"/>
</dbReference>
<proteinExistence type="predicted"/>
<reference evidence="3" key="1">
    <citation type="submission" date="2016-10" db="EMBL/GenBank/DDBJ databases">
        <authorList>
            <person name="Varghese N."/>
        </authorList>
    </citation>
    <scope>NUCLEOTIDE SEQUENCE [LARGE SCALE GENOMIC DNA]</scope>
    <source>
        <strain evidence="3">HL 19</strain>
    </source>
</reference>
<dbReference type="RefSeq" id="WP_054964860.1">
    <property type="nucleotide sequence ID" value="NZ_FMUN01000004.1"/>
</dbReference>
<evidence type="ECO:0000259" key="1">
    <source>
        <dbReference type="Pfam" id="PF04101"/>
    </source>
</evidence>
<dbReference type="Pfam" id="PF04101">
    <property type="entry name" value="Glyco_tran_28_C"/>
    <property type="match status" value="1"/>
</dbReference>
<protein>
    <submittedName>
        <fullName evidence="2">UDP:flavonoid glycosyltransferase YjiC, YdhE family</fullName>
    </submittedName>
</protein>
<dbReference type="OrthoDB" id="503443at2"/>
<name>A0A1G5E4X1_9GAMM</name>
<dbReference type="EMBL" id="FMUN01000004">
    <property type="protein sequence ID" value="SCY22026.1"/>
    <property type="molecule type" value="Genomic_DNA"/>
</dbReference>
<dbReference type="SUPFAM" id="SSF53756">
    <property type="entry name" value="UDP-Glycosyltransferase/glycogen phosphorylase"/>
    <property type="match status" value="1"/>
</dbReference>
<evidence type="ECO:0000313" key="2">
    <source>
        <dbReference type="EMBL" id="SCY22026.1"/>
    </source>
</evidence>
<accession>A0A1G5E4X1</accession>
<keyword evidence="2" id="KW-0808">Transferase</keyword>
<evidence type="ECO:0000313" key="3">
    <source>
        <dbReference type="Proteomes" id="UP000183104"/>
    </source>
</evidence>
<dbReference type="Gene3D" id="3.40.50.2000">
    <property type="entry name" value="Glycogen Phosphorylase B"/>
    <property type="match status" value="2"/>
</dbReference>
<keyword evidence="3" id="KW-1185">Reference proteome</keyword>
<dbReference type="InterPro" id="IPR007235">
    <property type="entry name" value="Glyco_trans_28_C"/>
</dbReference>
<dbReference type="Proteomes" id="UP000183104">
    <property type="component" value="Unassembled WGS sequence"/>
</dbReference>
<gene>
    <name evidence="2" type="ORF">SAMN05661077_1489</name>
</gene>
<dbReference type="PANTHER" id="PTHR21015">
    <property type="entry name" value="UDP-N-ACETYLGLUCOSAMINE--N-ACETYLMURAMYL-(PENTAPEPTIDE) PYROPHOSPHORYL-UNDECAPRENOL N-ACETYLGLUCOSAMINE TRANSFERASE 1"/>
    <property type="match status" value="1"/>
</dbReference>
<feature type="domain" description="Glycosyl transferase family 28 C-terminal" evidence="1">
    <location>
        <begin position="267"/>
        <end position="327"/>
    </location>
</feature>
<dbReference type="AlphaFoldDB" id="A0A1G5E4X1"/>
<sequence length="360" mass="39861">MAGQRILFAVHDWGLGHATRALPLIRGLLEAGHAVTVLSTGPALRLLECELAGRCAFHDLPGIPKPFSRTAAGFYARLTLSLPRVLRAYRRERRFTRELCRQQGIDRIVSDTRFGVVDPEVPSYFLTQSLRQIVPGRPRLLERAVEAHQRRLLAPFRRILVPDRAEDGGLTGDLSHHLSCDWGGRLTYIGPITDLAPREGAPELDCFVTLSGEEPQRTMLAQRVLGQVEGLPGRVVVTLGRQEATERTLEGGRVTVYGHLDREVQGAMMNRARLVVCRSGLSTLSEVARLGKRALLIPTPGQSEQEYLARYHRERGHAHAVSQSRLDLARDAVRAEGYPGLPPVPPGEETVRRFLAAVEA</sequence>
<dbReference type="PANTHER" id="PTHR21015:SF22">
    <property type="entry name" value="GLYCOSYLTRANSFERASE"/>
    <property type="match status" value="1"/>
</dbReference>